<dbReference type="GO" id="GO:0033194">
    <property type="term" value="P:response to hydroperoxide"/>
    <property type="evidence" value="ECO:0007669"/>
    <property type="project" value="TreeGrafter"/>
</dbReference>
<dbReference type="AlphaFoldDB" id="D2MLS0"/>
<dbReference type="RefSeq" id="WP_006626341.1">
    <property type="nucleotide sequence ID" value="NZ_ADFR01000001.1"/>
</dbReference>
<proteinExistence type="inferred from homology"/>
<protein>
    <recommendedName>
        <fullName evidence="1">UPF0246 protein HMPREF9013_1425</fullName>
    </recommendedName>
</protein>
<dbReference type="InterPro" id="IPR005583">
    <property type="entry name" value="YaaA"/>
</dbReference>
<comment type="caution">
    <text evidence="2">The sequence shown here is derived from an EMBL/GenBank/DDBJ whole genome shotgun (WGS) entry which is preliminary data.</text>
</comment>
<reference evidence="3" key="1">
    <citation type="submission" date="2009-12" db="EMBL/GenBank/DDBJ databases">
        <title>Sequence of Clostridiales genomosp. BVAB3 str. UPII9-5.</title>
        <authorList>
            <person name="Madupu R."/>
            <person name="Durkin A.S."/>
            <person name="Torralba M."/>
            <person name="Methe B."/>
            <person name="Sutton G.G."/>
            <person name="Strausberg R.L."/>
            <person name="Nelson K.E."/>
        </authorList>
    </citation>
    <scope>NUCLEOTIDE SEQUENCE [LARGE SCALE GENOMIC DNA]</scope>
    <source>
        <strain evidence="3">W1219</strain>
    </source>
</reference>
<gene>
    <name evidence="2" type="ORF">HMPREF9013_1425</name>
</gene>
<dbReference type="GO" id="GO:0005829">
    <property type="term" value="C:cytosol"/>
    <property type="evidence" value="ECO:0007669"/>
    <property type="project" value="TreeGrafter"/>
</dbReference>
<keyword evidence="3" id="KW-1185">Reference proteome</keyword>
<dbReference type="HAMAP" id="MF_00652">
    <property type="entry name" value="UPF0246"/>
    <property type="match status" value="1"/>
</dbReference>
<sequence>MKIIFSPTKRMKIQDDLFSNQKPFFLKEANELLAQMKTYSEDQRRKIFNTSEGLFQKVNQTLLDTESMMGRTPSLFAYQGLAFQHLSANSLGQEELAYLEKNLRILSAMYGVLKPKDAVVLYRLEMKTTLPLGSLYAYWQNKLKDYFQKEEIINVASKEYSDVLLKEYPGKVTHIIFGHLADGKLKTKGTLAKIARGDLVYSMAERKVTSVNELRVDFDRYRYREDLSDQDHIVYLYG</sequence>
<dbReference type="Pfam" id="PF03883">
    <property type="entry name" value="H2O2_YaaD"/>
    <property type="match status" value="1"/>
</dbReference>
<dbReference type="Proteomes" id="UP000005017">
    <property type="component" value="Unassembled WGS sequence"/>
</dbReference>
<evidence type="ECO:0000256" key="1">
    <source>
        <dbReference type="HAMAP-Rule" id="MF_00652"/>
    </source>
</evidence>
<name>D2MLS0_9FIRM</name>
<dbReference type="PANTHER" id="PTHR30283">
    <property type="entry name" value="PEROXIDE STRESS RESPONSE PROTEIN YAAA"/>
    <property type="match status" value="1"/>
</dbReference>
<dbReference type="PANTHER" id="PTHR30283:SF4">
    <property type="entry name" value="PEROXIDE STRESS RESISTANCE PROTEIN YAAA"/>
    <property type="match status" value="1"/>
</dbReference>
<dbReference type="OrthoDB" id="9777133at2"/>
<dbReference type="eggNOG" id="COG3022">
    <property type="taxonomic scope" value="Bacteria"/>
</dbReference>
<dbReference type="EMBL" id="ADFR01000001">
    <property type="protein sequence ID" value="EFC06479.1"/>
    <property type="molecule type" value="Genomic_DNA"/>
</dbReference>
<accession>D2MLS0</accession>
<dbReference type="STRING" id="679192.HMPREF9013_1425"/>
<evidence type="ECO:0000313" key="3">
    <source>
        <dbReference type="Proteomes" id="UP000005017"/>
    </source>
</evidence>
<comment type="similarity">
    <text evidence="1">Belongs to the UPF0246 family.</text>
</comment>
<organism evidence="2 3">
    <name type="scientific">Bulleidia extructa W1219</name>
    <dbReference type="NCBI Taxonomy" id="679192"/>
    <lineage>
        <taxon>Bacteria</taxon>
        <taxon>Bacillati</taxon>
        <taxon>Bacillota</taxon>
        <taxon>Erysipelotrichia</taxon>
        <taxon>Erysipelotrichales</taxon>
        <taxon>Erysipelotrichaceae</taxon>
        <taxon>Bulleidia</taxon>
    </lineage>
</organism>
<evidence type="ECO:0000313" key="2">
    <source>
        <dbReference type="EMBL" id="EFC06479.1"/>
    </source>
</evidence>